<dbReference type="SUPFAM" id="SSF52172">
    <property type="entry name" value="CheY-like"/>
    <property type="match status" value="1"/>
</dbReference>
<dbReference type="EMBL" id="MCFA01000020">
    <property type="protein sequence ID" value="ORY16126.1"/>
    <property type="molecule type" value="Genomic_DNA"/>
</dbReference>
<dbReference type="CDD" id="cd17546">
    <property type="entry name" value="REC_hyHK_CKI1_RcsC-like"/>
    <property type="match status" value="1"/>
</dbReference>
<feature type="compositionally biased region" description="Polar residues" evidence="3">
    <location>
        <begin position="371"/>
        <end position="389"/>
    </location>
</feature>
<evidence type="ECO:0000259" key="5">
    <source>
        <dbReference type="PROSITE" id="PS50110"/>
    </source>
</evidence>
<dbReference type="Pfam" id="PF02518">
    <property type="entry name" value="HATPase_c"/>
    <property type="match status" value="1"/>
</dbReference>
<dbReference type="Gene3D" id="3.30.565.10">
    <property type="entry name" value="Histidine kinase-like ATPase, C-terminal domain"/>
    <property type="match status" value="1"/>
</dbReference>
<keyword evidence="7" id="KW-1185">Reference proteome</keyword>
<dbReference type="CDD" id="cd00082">
    <property type="entry name" value="HisKA"/>
    <property type="match status" value="1"/>
</dbReference>
<dbReference type="PROSITE" id="PS50109">
    <property type="entry name" value="HIS_KIN"/>
    <property type="match status" value="1"/>
</dbReference>
<accession>A0A1Y2A0V2</accession>
<dbReference type="OrthoDB" id="303614at2759"/>
<feature type="compositionally biased region" description="Polar residues" evidence="3">
    <location>
        <begin position="468"/>
        <end position="487"/>
    </location>
</feature>
<dbReference type="InterPro" id="IPR004358">
    <property type="entry name" value="Sig_transdc_His_kin-like_C"/>
</dbReference>
<dbReference type="STRING" id="1231657.A0A1Y2A0V2"/>
<feature type="modified residue" description="4-aspartylphosphate" evidence="2">
    <location>
        <position position="1136"/>
    </location>
</feature>
<dbReference type="GO" id="GO:0000155">
    <property type="term" value="F:phosphorelay sensor kinase activity"/>
    <property type="evidence" value="ECO:0007669"/>
    <property type="project" value="InterPro"/>
</dbReference>
<dbReference type="Gene3D" id="1.10.287.130">
    <property type="match status" value="1"/>
</dbReference>
<feature type="region of interest" description="Disordered" evidence="3">
    <location>
        <begin position="371"/>
        <end position="406"/>
    </location>
</feature>
<dbReference type="InterPro" id="IPR050956">
    <property type="entry name" value="2C_system_His_kinase"/>
</dbReference>
<dbReference type="AlphaFoldDB" id="A0A1Y2A0V2"/>
<dbReference type="InterPro" id="IPR029016">
    <property type="entry name" value="GAF-like_dom_sf"/>
</dbReference>
<dbReference type="SUPFAM" id="SSF55781">
    <property type="entry name" value="GAF domain-like"/>
    <property type="match status" value="1"/>
</dbReference>
<dbReference type="Pfam" id="PF00072">
    <property type="entry name" value="Response_reg"/>
    <property type="match status" value="1"/>
</dbReference>
<dbReference type="SMART" id="SM00387">
    <property type="entry name" value="HATPase_c"/>
    <property type="match status" value="1"/>
</dbReference>
<dbReference type="SMART" id="SM00388">
    <property type="entry name" value="HisKA"/>
    <property type="match status" value="1"/>
</dbReference>
<dbReference type="InterPro" id="IPR001789">
    <property type="entry name" value="Sig_transdc_resp-reg_receiver"/>
</dbReference>
<dbReference type="PANTHER" id="PTHR43719">
    <property type="entry name" value="TWO-COMPONENT HISTIDINE KINASE"/>
    <property type="match status" value="1"/>
</dbReference>
<dbReference type="PANTHER" id="PTHR43719:SF11">
    <property type="entry name" value="HISTIDINE KINASE_RESPONSE REGULATOR, PUTATIVE-RELATED"/>
    <property type="match status" value="1"/>
</dbReference>
<dbReference type="InterPro" id="IPR036097">
    <property type="entry name" value="HisK_dim/P_sf"/>
</dbReference>
<evidence type="ECO:0000256" key="3">
    <source>
        <dbReference type="SAM" id="MobiDB-lite"/>
    </source>
</evidence>
<dbReference type="Pfam" id="PF00512">
    <property type="entry name" value="HisKA"/>
    <property type="match status" value="1"/>
</dbReference>
<dbReference type="PRINTS" id="PR00344">
    <property type="entry name" value="BCTRLSENSOR"/>
</dbReference>
<evidence type="ECO:0000256" key="2">
    <source>
        <dbReference type="PROSITE-ProRule" id="PRU00169"/>
    </source>
</evidence>
<name>A0A1Y2A0V2_9PLEO</name>
<reference evidence="6 7" key="1">
    <citation type="submission" date="2016-07" db="EMBL/GenBank/DDBJ databases">
        <title>Pervasive Adenine N6-methylation of Active Genes in Fungi.</title>
        <authorList>
            <consortium name="DOE Joint Genome Institute"/>
            <person name="Mondo S.J."/>
            <person name="Dannebaum R.O."/>
            <person name="Kuo R.C."/>
            <person name="Labutti K."/>
            <person name="Haridas S."/>
            <person name="Kuo A."/>
            <person name="Salamov A."/>
            <person name="Ahrendt S.R."/>
            <person name="Lipzen A."/>
            <person name="Sullivan W."/>
            <person name="Andreopoulos W.B."/>
            <person name="Clum A."/>
            <person name="Lindquist E."/>
            <person name="Daum C."/>
            <person name="Ramamoorthy G.K."/>
            <person name="Gryganskyi A."/>
            <person name="Culley D."/>
            <person name="Magnuson J.K."/>
            <person name="James T.Y."/>
            <person name="O'Malley M.A."/>
            <person name="Stajich J.E."/>
            <person name="Spatafora J.W."/>
            <person name="Visel A."/>
            <person name="Grigoriev I.V."/>
        </authorList>
    </citation>
    <scope>NUCLEOTIDE SEQUENCE [LARGE SCALE GENOMIC DNA]</scope>
    <source>
        <strain evidence="6 7">CBS 115471</strain>
    </source>
</reference>
<dbReference type="PROSITE" id="PS50110">
    <property type="entry name" value="RESPONSE_REGULATORY"/>
    <property type="match status" value="1"/>
</dbReference>
<evidence type="ECO:0000256" key="1">
    <source>
        <dbReference type="ARBA" id="ARBA00022553"/>
    </source>
</evidence>
<feature type="domain" description="Response regulatory" evidence="5">
    <location>
        <begin position="1085"/>
        <end position="1207"/>
    </location>
</feature>
<dbReference type="InterPro" id="IPR003594">
    <property type="entry name" value="HATPase_dom"/>
</dbReference>
<dbReference type="FunFam" id="1.10.287.130:FF:000023">
    <property type="entry name" value="Sensor histidine kinase/response regulator, putative"/>
    <property type="match status" value="1"/>
</dbReference>
<proteinExistence type="predicted"/>
<feature type="region of interest" description="Disordered" evidence="3">
    <location>
        <begin position="467"/>
        <end position="492"/>
    </location>
</feature>
<dbReference type="Proteomes" id="UP000193144">
    <property type="component" value="Unassembled WGS sequence"/>
</dbReference>
<protein>
    <recommendedName>
        <fullName evidence="8">Sensor histidine kinase-like protein/response regulator</fullName>
    </recommendedName>
</protein>
<dbReference type="InterPro" id="IPR003661">
    <property type="entry name" value="HisK_dim/P_dom"/>
</dbReference>
<dbReference type="SUPFAM" id="SSF47384">
    <property type="entry name" value="Homodimeric domain of signal transducing histidine kinase"/>
    <property type="match status" value="1"/>
</dbReference>
<organism evidence="6 7">
    <name type="scientific">Clohesyomyces aquaticus</name>
    <dbReference type="NCBI Taxonomy" id="1231657"/>
    <lineage>
        <taxon>Eukaryota</taxon>
        <taxon>Fungi</taxon>
        <taxon>Dikarya</taxon>
        <taxon>Ascomycota</taxon>
        <taxon>Pezizomycotina</taxon>
        <taxon>Dothideomycetes</taxon>
        <taxon>Pleosporomycetidae</taxon>
        <taxon>Pleosporales</taxon>
        <taxon>Lindgomycetaceae</taxon>
        <taxon>Clohesyomyces</taxon>
    </lineage>
</organism>
<evidence type="ECO:0000259" key="4">
    <source>
        <dbReference type="PROSITE" id="PS50109"/>
    </source>
</evidence>
<dbReference type="SMART" id="SM00448">
    <property type="entry name" value="REC"/>
    <property type="match status" value="1"/>
</dbReference>
<dbReference type="InterPro" id="IPR005467">
    <property type="entry name" value="His_kinase_dom"/>
</dbReference>
<evidence type="ECO:0000313" key="6">
    <source>
        <dbReference type="EMBL" id="ORY16126.1"/>
    </source>
</evidence>
<sequence length="1216" mass="133227">MTSDGPRIPKPMSAAKRERDVLRLYGSAFRDILWLDQLGDSPQECFLPVDHVAQPAKDATLMAFAQLASIRLGAQRAMVSLVDGERQHILAEGTPHMSLRSNVQLQTSGNLWLGNVSIPRTWGVCETVLGIDPTTITASEDAAVVINDLSESEVYAMRTYVRDGPRVRFYAGVALTSPAGAIVGAVCVFDDKPRVGLSRPDLIYLTDLATTIMEYLDTYTLRDQYRRGEQMTRGLISFTDGATTLQPFESDLEPHPAGPARTTTSNLHLRSEPQAAPEFAPDSHRDAEPLGGNIQKIQGTPNPPGDSASDQQDSQKLKMAIPTQYKAVKALQESILPANSKQMFARAANIMRASSDLDGVLILDASVAANGQTHQGGNQEHGSEASTWESAFDSHASGDDTQSSSAAKEFRKTCQILGAAIRESTGTGKYGATAPMGLEERDLTRLLRKFPSGKVLSFTADGEIISSADESGNSGRTGTLTDASGGSEQKRRKAIVGQSGRTLKAIQSVLPGARSVAFVPFWDFQRSRWFAGCLCWSNRPERLLSPQADLTYFKVFSSSIMNELARLDAIASSEAKTTFVASISHELRSPLHGILGTLQFLQASALDSFQITMLNSMAACGHTLLDTINHVLDYAKINDTKRNISSKRLKGSKTIRVSSKPLKTHHPNSIIMQKSAFDLALASEEVVEAVFAGLSYQTMSNTADDETPSPIERSAENGRISPRGKRKYCFIALDIAHDDDWIFCVPVGAWRRILMNIFSNALKYTQTGHIHVLLRASNRKGGGPFTHVTLTITDTGQGMSPQFLANRVFTPFTQENPHSSGTGLGLSIVRQIIETIGGKIEVSSEAGQGTKLTVKLALPRPEHVPSEGIPRTQFLEILPRLKHRRICIMNTEYTRPMDAPELLQMGEGLKRFTDALTSTLRNWLGMEVVYASEKRGHSADIVICPEVSFEYLAAIRKERTENESAPVTVFVAMDALEAATLRSDARIANKQSVVEIMTQPCGPYKLARLLNHCLNRYESADENILSNSPAYSSPRSTTDRGTSPQFQPIEKRVDSAIPSQIIPPIDILTPDSDATPIESAPSVSHVLITDDNPVNRRLLVAFMKKQKMPYQEATNGLEAVQLYQNCPHRIDFILMDISMPVMDGMSATRAIREHENKHNVKPPANIIALTGLASASARLEAWSSGVDCFMTKPVDFKVLERVLRNGEKPRGWIERT</sequence>
<keyword evidence="1 2" id="KW-0597">Phosphoprotein</keyword>
<dbReference type="InterPro" id="IPR011006">
    <property type="entry name" value="CheY-like_superfamily"/>
</dbReference>
<dbReference type="SUPFAM" id="SSF55874">
    <property type="entry name" value="ATPase domain of HSP90 chaperone/DNA topoisomerase II/histidine kinase"/>
    <property type="match status" value="1"/>
</dbReference>
<evidence type="ECO:0008006" key="8">
    <source>
        <dbReference type="Google" id="ProtNLM"/>
    </source>
</evidence>
<feature type="domain" description="Histidine kinase" evidence="4">
    <location>
        <begin position="582"/>
        <end position="860"/>
    </location>
</feature>
<evidence type="ECO:0000313" key="7">
    <source>
        <dbReference type="Proteomes" id="UP000193144"/>
    </source>
</evidence>
<dbReference type="Gene3D" id="3.40.50.2300">
    <property type="match status" value="1"/>
</dbReference>
<gene>
    <name evidence="6" type="ORF">BCR34DRAFT_597924</name>
</gene>
<dbReference type="InterPro" id="IPR036890">
    <property type="entry name" value="HATPase_C_sf"/>
</dbReference>
<feature type="region of interest" description="Disordered" evidence="3">
    <location>
        <begin position="246"/>
        <end position="315"/>
    </location>
</feature>
<comment type="caution">
    <text evidence="6">The sequence shown here is derived from an EMBL/GenBank/DDBJ whole genome shotgun (WGS) entry which is preliminary data.</text>
</comment>
<feature type="region of interest" description="Disordered" evidence="3">
    <location>
        <begin position="1025"/>
        <end position="1045"/>
    </location>
</feature>
<dbReference type="FunFam" id="3.30.450.40:FF:000083">
    <property type="entry name" value="Sensor histidine kinase/response regulator, putative (AFU_orthologue AFUA_4G00660)"/>
    <property type="match status" value="1"/>
</dbReference>
<dbReference type="Gene3D" id="3.30.450.40">
    <property type="match status" value="1"/>
</dbReference>